<accession>A0ABD1Z133</accession>
<comment type="caution">
    <text evidence="2">The sequence shown here is derived from an EMBL/GenBank/DDBJ whole genome shotgun (WGS) entry which is preliminary data.</text>
</comment>
<dbReference type="EMBL" id="JBHFFA010000002">
    <property type="protein sequence ID" value="KAL2641501.1"/>
    <property type="molecule type" value="Genomic_DNA"/>
</dbReference>
<evidence type="ECO:0000313" key="2">
    <source>
        <dbReference type="EMBL" id="KAL2641501.1"/>
    </source>
</evidence>
<dbReference type="AlphaFoldDB" id="A0ABD1Z133"/>
<feature type="transmembrane region" description="Helical" evidence="1">
    <location>
        <begin position="154"/>
        <end position="174"/>
    </location>
</feature>
<sequence length="313" mass="34965">MHLTRTQGPNICRSLEFDSLSGSCFKKVADPIRIGVRTRKAQKRLSSLVTPCKDGSGHLYSRRRATVARLQQGFDDSTEGMNNLHEGQCESLDVGKIWDPLQARRIVYREEASGGGHSIHEFSMKWSRNVCLAAISAQTYQPPVQVNGTQRSQVSNYVTGGVLFSVFAWILWVITKTEQYARKALVSPEETLVTPPPAPEMVENYERAKASVSQAALVNDALAAVRNNDLIKCTVVMELALEANRVARTSIESDFFDEGELLQVYRGVIKVWLDGYPLDYGRILQLRGLMDIPNKEAEDIEQAVQQQSDAYVI</sequence>
<evidence type="ECO:0000256" key="1">
    <source>
        <dbReference type="SAM" id="Phobius"/>
    </source>
</evidence>
<protein>
    <submittedName>
        <fullName evidence="2">Uncharacterized protein</fullName>
    </submittedName>
</protein>
<gene>
    <name evidence="2" type="ORF">R1flu_009088</name>
</gene>
<keyword evidence="3" id="KW-1185">Reference proteome</keyword>
<dbReference type="Proteomes" id="UP001605036">
    <property type="component" value="Unassembled WGS sequence"/>
</dbReference>
<keyword evidence="1" id="KW-1133">Transmembrane helix</keyword>
<evidence type="ECO:0000313" key="3">
    <source>
        <dbReference type="Proteomes" id="UP001605036"/>
    </source>
</evidence>
<keyword evidence="1" id="KW-0472">Membrane</keyword>
<reference evidence="2 3" key="1">
    <citation type="submission" date="2024-09" db="EMBL/GenBank/DDBJ databases">
        <title>Chromosome-scale assembly of Riccia fluitans.</title>
        <authorList>
            <person name="Paukszto L."/>
            <person name="Sawicki J."/>
            <person name="Karawczyk K."/>
            <person name="Piernik-Szablinska J."/>
            <person name="Szczecinska M."/>
            <person name="Mazdziarz M."/>
        </authorList>
    </citation>
    <scope>NUCLEOTIDE SEQUENCE [LARGE SCALE GENOMIC DNA]</scope>
    <source>
        <strain evidence="2">Rf_01</strain>
        <tissue evidence="2">Aerial parts of the thallus</tissue>
    </source>
</reference>
<keyword evidence="1" id="KW-0812">Transmembrane</keyword>
<organism evidence="2 3">
    <name type="scientific">Riccia fluitans</name>
    <dbReference type="NCBI Taxonomy" id="41844"/>
    <lineage>
        <taxon>Eukaryota</taxon>
        <taxon>Viridiplantae</taxon>
        <taxon>Streptophyta</taxon>
        <taxon>Embryophyta</taxon>
        <taxon>Marchantiophyta</taxon>
        <taxon>Marchantiopsida</taxon>
        <taxon>Marchantiidae</taxon>
        <taxon>Marchantiales</taxon>
        <taxon>Ricciaceae</taxon>
        <taxon>Riccia</taxon>
    </lineage>
</organism>
<proteinExistence type="predicted"/>
<name>A0ABD1Z133_9MARC</name>